<dbReference type="Gene3D" id="3.20.20.140">
    <property type="entry name" value="Metal-dependent hydrolases"/>
    <property type="match status" value="1"/>
</dbReference>
<reference evidence="2" key="2">
    <citation type="journal article" date="2022" name="Plant Pathol J">
        <title>Comparative Genomic Analysis of Pathogenic Factors of Pectobacterium Species Isolated in South Korea Using Whole-Genome Sequencing.</title>
        <authorList>
            <person name="Jee S."/>
            <person name="Kang I.J."/>
            <person name="Bak G."/>
            <person name="Kang S."/>
            <person name="Lee J."/>
            <person name="Heu S."/>
            <person name="Hwang I."/>
        </authorList>
    </citation>
    <scope>NUCLEOTIDE SEQUENCE</scope>
    <source>
        <strain evidence="2">PZ1</strain>
    </source>
</reference>
<accession>A0AAP9IGN8</accession>
<reference evidence="1 4" key="3">
    <citation type="submission" date="2024-10" db="EMBL/GenBank/DDBJ databases">
        <authorList>
            <person name="Lu C.-H."/>
        </authorList>
    </citation>
    <scope>NUCLEOTIDE SEQUENCE [LARGE SCALE GENOMIC DNA]</scope>
    <source>
        <strain evidence="1 4">22QBSP01-2</strain>
    </source>
</reference>
<evidence type="ECO:0000313" key="4">
    <source>
        <dbReference type="Proteomes" id="UP001617714"/>
    </source>
</evidence>
<evidence type="ECO:0000313" key="3">
    <source>
        <dbReference type="Proteomes" id="UP000464054"/>
    </source>
</evidence>
<name>A0AAP9IGN8_9GAMM</name>
<proteinExistence type="predicted"/>
<dbReference type="EMBL" id="CP046377">
    <property type="protein sequence ID" value="QHQ24545.1"/>
    <property type="molecule type" value="Genomic_DNA"/>
</dbReference>
<evidence type="ECO:0000313" key="2">
    <source>
        <dbReference type="EMBL" id="QHQ24545.1"/>
    </source>
</evidence>
<dbReference type="SUPFAM" id="SSF89550">
    <property type="entry name" value="PHP domain-like"/>
    <property type="match status" value="1"/>
</dbReference>
<protein>
    <submittedName>
        <fullName evidence="1">PHP domain-containing protein</fullName>
    </submittedName>
</protein>
<evidence type="ECO:0000313" key="1">
    <source>
        <dbReference type="EMBL" id="MFJ5322807.1"/>
    </source>
</evidence>
<dbReference type="CDD" id="cd07432">
    <property type="entry name" value="PHP_HisPPase"/>
    <property type="match status" value="1"/>
</dbReference>
<dbReference type="AlphaFoldDB" id="A0AAP9IGN8"/>
<sequence>MKIDTHVHLLISKKQIEVDFSSINAMLDIAKISDITAICVTEHIEAIGYDKLMKDLFVDNKLQGTIFQDHVLTKQGIKLYPGAEIQLDNGTNIGVHTKLDTLLKLNHKEGAYNLPQLDQALRESKSWYKLVAHHIFWPNKTYPNHDELAKYVDAIEIPAKDLENAEKYIFLAEEYNLPTTGGSDAHTFIQIGACHSDLSDFIISDTHPLDFAFKTNAKNHHFSDFSKRLVAMSKVYRSVAMA</sequence>
<dbReference type="EMBL" id="JBIXKD010000018">
    <property type="protein sequence ID" value="MFJ5322807.1"/>
    <property type="molecule type" value="Genomic_DNA"/>
</dbReference>
<dbReference type="Proteomes" id="UP000464054">
    <property type="component" value="Chromosome"/>
</dbReference>
<organism evidence="2 3">
    <name type="scientific">Pectobacterium parvum</name>
    <dbReference type="NCBI Taxonomy" id="2778550"/>
    <lineage>
        <taxon>Bacteria</taxon>
        <taxon>Pseudomonadati</taxon>
        <taxon>Pseudomonadota</taxon>
        <taxon>Gammaproteobacteria</taxon>
        <taxon>Enterobacterales</taxon>
        <taxon>Pectobacteriaceae</taxon>
        <taxon>Pectobacterium</taxon>
    </lineage>
</organism>
<dbReference type="RefSeq" id="WP_052237778.1">
    <property type="nucleotide sequence ID" value="NZ_CP046377.1"/>
</dbReference>
<reference evidence="3" key="1">
    <citation type="submission" date="2019-11" db="EMBL/GenBank/DDBJ databases">
        <authorList>
            <person name="Jee S."/>
        </authorList>
    </citation>
    <scope>NUCLEOTIDE SEQUENCE [LARGE SCALE GENOMIC DNA]</scope>
    <source>
        <strain evidence="3">PZ1</strain>
    </source>
</reference>
<gene>
    <name evidence="1" type="ORF">ACIPSN_15855</name>
    <name evidence="2" type="ORF">GMX10_11065</name>
</gene>
<dbReference type="GeneID" id="90770093"/>
<keyword evidence="4" id="KW-1185">Reference proteome</keyword>
<dbReference type="Pfam" id="PF13263">
    <property type="entry name" value="PHP_C"/>
    <property type="match status" value="1"/>
</dbReference>
<dbReference type="InterPro" id="IPR016195">
    <property type="entry name" value="Pol/histidinol_Pase-like"/>
</dbReference>
<dbReference type="Proteomes" id="UP001617714">
    <property type="component" value="Unassembled WGS sequence"/>
</dbReference>